<dbReference type="GO" id="GO:0005737">
    <property type="term" value="C:cytoplasm"/>
    <property type="evidence" value="ECO:0007669"/>
    <property type="project" value="TreeGrafter"/>
</dbReference>
<accession>A0A2R5GSB5</accession>
<proteinExistence type="predicted"/>
<dbReference type="InParanoid" id="A0A2R5GSB5"/>
<dbReference type="SUPFAM" id="SSF52799">
    <property type="entry name" value="(Phosphotyrosine protein) phosphatases II"/>
    <property type="match status" value="1"/>
</dbReference>
<dbReference type="GO" id="GO:0008579">
    <property type="term" value="F:JUN kinase phosphatase activity"/>
    <property type="evidence" value="ECO:0007669"/>
    <property type="project" value="TreeGrafter"/>
</dbReference>
<feature type="region of interest" description="Disordered" evidence="1">
    <location>
        <begin position="200"/>
        <end position="240"/>
    </location>
</feature>
<dbReference type="CDD" id="cd14498">
    <property type="entry name" value="DSP"/>
    <property type="match status" value="1"/>
</dbReference>
<dbReference type="AlphaFoldDB" id="A0A2R5GSB5"/>
<dbReference type="InterPro" id="IPR029021">
    <property type="entry name" value="Prot-tyrosine_phosphatase-like"/>
</dbReference>
<feature type="domain" description="Tyrosine specific protein phosphatases" evidence="2">
    <location>
        <begin position="112"/>
        <end position="171"/>
    </location>
</feature>
<sequence>MKASKAGSDEQFDDEAQMIFAALNLDLGRRERYNALDAIYKHPDTGAQVFVGNRNAASSKEILDANGIKRVVNCTGDMENFFEDDDSMHYMRFRIATWMQTVKEIRSNEACLAFAEPMLEFVDTGLELGESVLIHCLAGAHRAGTTGVIVLMHKLNEPFPEALLKARLLRPVINPIGTLKLYAERYSIALAQTRVSNDAFSSIADHEEEDEDVDEDEEDEEEDVQDSTDDSATLDAAISF</sequence>
<protein>
    <submittedName>
        <fullName evidence="3">Dual specificity protein phosphatase, putative</fullName>
    </submittedName>
</protein>
<dbReference type="OrthoDB" id="10252009at2759"/>
<dbReference type="PANTHER" id="PTHR46377:SF1">
    <property type="entry name" value="DUAL SPECIFICITY PROTEIN PHOSPHATASE 19"/>
    <property type="match status" value="1"/>
</dbReference>
<feature type="compositionally biased region" description="Low complexity" evidence="1">
    <location>
        <begin position="230"/>
        <end position="240"/>
    </location>
</feature>
<dbReference type="SMART" id="SM00195">
    <property type="entry name" value="DSPc"/>
    <property type="match status" value="1"/>
</dbReference>
<dbReference type="PROSITE" id="PS50056">
    <property type="entry name" value="TYR_PHOSPHATASE_2"/>
    <property type="match status" value="1"/>
</dbReference>
<dbReference type="PANTHER" id="PTHR46377">
    <property type="entry name" value="DUAL SPECIFICITY PROTEIN PHOSPHATASE 19"/>
    <property type="match status" value="1"/>
</dbReference>
<dbReference type="InterPro" id="IPR020422">
    <property type="entry name" value="TYR_PHOSPHATASE_DUAL_dom"/>
</dbReference>
<evidence type="ECO:0000313" key="3">
    <source>
        <dbReference type="EMBL" id="GBG33485.1"/>
    </source>
</evidence>
<dbReference type="InterPro" id="IPR000340">
    <property type="entry name" value="Dual-sp_phosphatase_cat-dom"/>
</dbReference>
<dbReference type="InterPro" id="IPR000387">
    <property type="entry name" value="Tyr_Pase_dom"/>
</dbReference>
<dbReference type="Pfam" id="PF00782">
    <property type="entry name" value="DSPc"/>
    <property type="match status" value="1"/>
</dbReference>
<name>A0A2R5GSB5_9STRA</name>
<dbReference type="Gene3D" id="3.90.190.10">
    <property type="entry name" value="Protein tyrosine phosphatase superfamily"/>
    <property type="match status" value="1"/>
</dbReference>
<gene>
    <name evidence="3" type="ORF">FCC1311_097082</name>
</gene>
<organism evidence="3 4">
    <name type="scientific">Hondaea fermentalgiana</name>
    <dbReference type="NCBI Taxonomy" id="2315210"/>
    <lineage>
        <taxon>Eukaryota</taxon>
        <taxon>Sar</taxon>
        <taxon>Stramenopiles</taxon>
        <taxon>Bigyra</taxon>
        <taxon>Labyrinthulomycetes</taxon>
        <taxon>Thraustochytrida</taxon>
        <taxon>Thraustochytriidae</taxon>
        <taxon>Hondaea</taxon>
    </lineage>
</organism>
<evidence type="ECO:0000259" key="2">
    <source>
        <dbReference type="PROSITE" id="PS50056"/>
    </source>
</evidence>
<keyword evidence="4" id="KW-1185">Reference proteome</keyword>
<dbReference type="EMBL" id="BEYU01000158">
    <property type="protein sequence ID" value="GBG33485.1"/>
    <property type="molecule type" value="Genomic_DNA"/>
</dbReference>
<comment type="caution">
    <text evidence="3">The sequence shown here is derived from an EMBL/GenBank/DDBJ whole genome shotgun (WGS) entry which is preliminary data.</text>
</comment>
<dbReference type="Proteomes" id="UP000241890">
    <property type="component" value="Unassembled WGS sequence"/>
</dbReference>
<evidence type="ECO:0000256" key="1">
    <source>
        <dbReference type="SAM" id="MobiDB-lite"/>
    </source>
</evidence>
<reference evidence="3 4" key="1">
    <citation type="submission" date="2017-12" db="EMBL/GenBank/DDBJ databases">
        <title>Sequencing, de novo assembly and annotation of complete genome of a new Thraustochytrid species, strain FCC1311.</title>
        <authorList>
            <person name="Sedici K."/>
            <person name="Godart F."/>
            <person name="Aiese Cigliano R."/>
            <person name="Sanseverino W."/>
            <person name="Barakat M."/>
            <person name="Ortet P."/>
            <person name="Marechal E."/>
            <person name="Cagnac O."/>
            <person name="Amato A."/>
        </authorList>
    </citation>
    <scope>NUCLEOTIDE SEQUENCE [LARGE SCALE GENOMIC DNA]</scope>
</reference>
<feature type="compositionally biased region" description="Acidic residues" evidence="1">
    <location>
        <begin position="206"/>
        <end position="229"/>
    </location>
</feature>
<evidence type="ECO:0000313" key="4">
    <source>
        <dbReference type="Proteomes" id="UP000241890"/>
    </source>
</evidence>